<dbReference type="Proteomes" id="UP001415857">
    <property type="component" value="Unassembled WGS sequence"/>
</dbReference>
<keyword evidence="1" id="KW-0812">Transmembrane</keyword>
<evidence type="ECO:0000256" key="2">
    <source>
        <dbReference type="SAM" id="SignalP"/>
    </source>
</evidence>
<reference evidence="3 4" key="1">
    <citation type="journal article" date="2024" name="Plant J.">
        <title>Genome sequences and population genomics reveal climatic adaptation and genomic divergence between two closely related sweetgum species.</title>
        <authorList>
            <person name="Xu W.Q."/>
            <person name="Ren C.Q."/>
            <person name="Zhang X.Y."/>
            <person name="Comes H.P."/>
            <person name="Liu X.H."/>
            <person name="Li Y.G."/>
            <person name="Kettle C.J."/>
            <person name="Jalonen R."/>
            <person name="Gaisberger H."/>
            <person name="Ma Y.Z."/>
            <person name="Qiu Y.X."/>
        </authorList>
    </citation>
    <scope>NUCLEOTIDE SEQUENCE [LARGE SCALE GENOMIC DNA]</scope>
    <source>
        <strain evidence="3">Hangzhou</strain>
    </source>
</reference>
<dbReference type="EMBL" id="JBBPBK010000013">
    <property type="protein sequence ID" value="KAK9271719.1"/>
    <property type="molecule type" value="Genomic_DNA"/>
</dbReference>
<keyword evidence="1" id="KW-1133">Transmembrane helix</keyword>
<feature type="chain" id="PRO_5042874921" description="Transmembrane protein" evidence="2">
    <location>
        <begin position="23"/>
        <end position="111"/>
    </location>
</feature>
<comment type="caution">
    <text evidence="3">The sequence shown here is derived from an EMBL/GenBank/DDBJ whole genome shotgun (WGS) entry which is preliminary data.</text>
</comment>
<evidence type="ECO:0008006" key="5">
    <source>
        <dbReference type="Google" id="ProtNLM"/>
    </source>
</evidence>
<dbReference type="AlphaFoldDB" id="A0AAP0NIN9"/>
<protein>
    <recommendedName>
        <fullName evidence="5">Transmembrane protein</fullName>
    </recommendedName>
</protein>
<name>A0AAP0NIN9_LIQFO</name>
<keyword evidence="1" id="KW-0472">Membrane</keyword>
<accession>A0AAP0NIN9</accession>
<proteinExistence type="predicted"/>
<evidence type="ECO:0000256" key="1">
    <source>
        <dbReference type="SAM" id="Phobius"/>
    </source>
</evidence>
<evidence type="ECO:0000313" key="3">
    <source>
        <dbReference type="EMBL" id="KAK9271719.1"/>
    </source>
</evidence>
<evidence type="ECO:0000313" key="4">
    <source>
        <dbReference type="Proteomes" id="UP001415857"/>
    </source>
</evidence>
<keyword evidence="2" id="KW-0732">Signal</keyword>
<organism evidence="3 4">
    <name type="scientific">Liquidambar formosana</name>
    <name type="common">Formosan gum</name>
    <dbReference type="NCBI Taxonomy" id="63359"/>
    <lineage>
        <taxon>Eukaryota</taxon>
        <taxon>Viridiplantae</taxon>
        <taxon>Streptophyta</taxon>
        <taxon>Embryophyta</taxon>
        <taxon>Tracheophyta</taxon>
        <taxon>Spermatophyta</taxon>
        <taxon>Magnoliopsida</taxon>
        <taxon>eudicotyledons</taxon>
        <taxon>Gunneridae</taxon>
        <taxon>Pentapetalae</taxon>
        <taxon>Saxifragales</taxon>
        <taxon>Altingiaceae</taxon>
        <taxon>Liquidambar</taxon>
    </lineage>
</organism>
<feature type="transmembrane region" description="Helical" evidence="1">
    <location>
        <begin position="90"/>
        <end position="109"/>
    </location>
</feature>
<feature type="signal peptide" evidence="2">
    <location>
        <begin position="1"/>
        <end position="22"/>
    </location>
</feature>
<sequence>MAIITKFTAFLLVIIFVANLHALSSTAEPTIAASPAVLPYVASPNMSSFFHSPSSQQPPSFDAPPNLEAFAPVPFSGEFVGRSSSGSAKYGSGIGVFGVGLFFVMKLVYGV</sequence>
<keyword evidence="4" id="KW-1185">Reference proteome</keyword>
<gene>
    <name evidence="3" type="ORF">L1049_002082</name>
</gene>